<name>A0A8S5R373_9CAUD</name>
<evidence type="ECO:0000313" key="1">
    <source>
        <dbReference type="EMBL" id="DAE25942.1"/>
    </source>
</evidence>
<dbReference type="EMBL" id="BK015804">
    <property type="protein sequence ID" value="DAE25942.1"/>
    <property type="molecule type" value="Genomic_DNA"/>
</dbReference>
<sequence>MRKRIFMFCIFLGILTGFFSLKESISRDISYLENTVGNKSEIIENTIDDVRRAIEDLKY</sequence>
<proteinExistence type="predicted"/>
<organism evidence="1">
    <name type="scientific">Podoviridae sp. ct8nN1</name>
    <dbReference type="NCBI Taxonomy" id="2827296"/>
    <lineage>
        <taxon>Viruses</taxon>
        <taxon>Duplodnaviria</taxon>
        <taxon>Heunggongvirae</taxon>
        <taxon>Uroviricota</taxon>
        <taxon>Caudoviricetes</taxon>
    </lineage>
</organism>
<protein>
    <submittedName>
        <fullName evidence="1">Uncharacterized protein</fullName>
    </submittedName>
</protein>
<reference evidence="1" key="1">
    <citation type="journal article" date="2021" name="Proc. Natl. Acad. Sci. U.S.A.">
        <title>A Catalog of Tens of Thousands of Viruses from Human Metagenomes Reveals Hidden Associations with Chronic Diseases.</title>
        <authorList>
            <person name="Tisza M.J."/>
            <person name="Buck C.B."/>
        </authorList>
    </citation>
    <scope>NUCLEOTIDE SEQUENCE</scope>
    <source>
        <strain evidence="1">Ct8nN1</strain>
    </source>
</reference>
<accession>A0A8S5R373</accession>